<evidence type="ECO:0000256" key="5">
    <source>
        <dbReference type="ARBA" id="ARBA00022741"/>
    </source>
</evidence>
<dbReference type="GO" id="GO:0006227">
    <property type="term" value="P:dUDP biosynthetic process"/>
    <property type="evidence" value="ECO:0007669"/>
    <property type="project" value="TreeGrafter"/>
</dbReference>
<keyword evidence="3" id="KW-0808">Transferase</keyword>
<dbReference type="InterPro" id="IPR027417">
    <property type="entry name" value="P-loop_NTPase"/>
</dbReference>
<dbReference type="EC" id="2.7.4.9" evidence="2"/>
<keyword evidence="5" id="KW-0547">Nucleotide-binding</keyword>
<dbReference type="PANTHER" id="PTHR10344">
    <property type="entry name" value="THYMIDYLATE KINASE"/>
    <property type="match status" value="1"/>
</dbReference>
<name>A0A4W5LMM5_9TELE</name>
<dbReference type="SUPFAM" id="SSF52540">
    <property type="entry name" value="P-loop containing nucleoside triphosphate hydrolases"/>
    <property type="match status" value="1"/>
</dbReference>
<evidence type="ECO:0000256" key="7">
    <source>
        <dbReference type="ARBA" id="ARBA00022840"/>
    </source>
</evidence>
<dbReference type="Pfam" id="PF02223">
    <property type="entry name" value="Thymidylate_kin"/>
    <property type="match status" value="1"/>
</dbReference>
<dbReference type="HAMAP" id="MF_00165">
    <property type="entry name" value="Thymidylate_kinase"/>
    <property type="match status" value="1"/>
</dbReference>
<reference evidence="11" key="1">
    <citation type="submission" date="2018-06" db="EMBL/GenBank/DDBJ databases">
        <title>Genome assembly of Danube salmon.</title>
        <authorList>
            <person name="Macqueen D.J."/>
            <person name="Gundappa M.K."/>
        </authorList>
    </citation>
    <scope>NUCLEOTIDE SEQUENCE [LARGE SCALE GENOMIC DNA]</scope>
</reference>
<evidence type="ECO:0000313" key="10">
    <source>
        <dbReference type="Ensembl" id="ENSHHUP00000026500.1"/>
    </source>
</evidence>
<sequence>MALRTRFITLEGLDGAGKTTHLTFIRNWLAAANIETVYTREPGGTPLGEKLREILLDVDTDATLDTETLLMFASRQELLSSIIRPALAMGRWVVSDRFTDATFAYQGGGRGVPAKRISQLEEWVQQGLQPDLTILLDVPLQVSQQRLSQARLPDRFEREREDFHQRVRDTYLAWRLAKVGRCVSAFAQCLAAQRPGGDRQAGIRARCCPRFAV</sequence>
<dbReference type="GO" id="GO:0005524">
    <property type="term" value="F:ATP binding"/>
    <property type="evidence" value="ECO:0007669"/>
    <property type="project" value="UniProtKB-KW"/>
</dbReference>
<proteinExistence type="inferred from homology"/>
<feature type="domain" description="Thymidylate kinase-like" evidence="9">
    <location>
        <begin position="10"/>
        <end position="173"/>
    </location>
</feature>
<dbReference type="GO" id="GO:0006235">
    <property type="term" value="P:dTTP biosynthetic process"/>
    <property type="evidence" value="ECO:0007669"/>
    <property type="project" value="TreeGrafter"/>
</dbReference>
<dbReference type="AlphaFoldDB" id="A0A4W5LMM5"/>
<dbReference type="CDD" id="cd01672">
    <property type="entry name" value="TMPK"/>
    <property type="match status" value="1"/>
</dbReference>
<keyword evidence="7" id="KW-0067">ATP-binding</keyword>
<dbReference type="FunFam" id="3.40.50.300:FF:000225">
    <property type="entry name" value="Thymidylate kinase"/>
    <property type="match status" value="1"/>
</dbReference>
<keyword evidence="6" id="KW-0418">Kinase</keyword>
<organism evidence="10 11">
    <name type="scientific">Hucho hucho</name>
    <name type="common">huchen</name>
    <dbReference type="NCBI Taxonomy" id="62062"/>
    <lineage>
        <taxon>Eukaryota</taxon>
        <taxon>Metazoa</taxon>
        <taxon>Chordata</taxon>
        <taxon>Craniata</taxon>
        <taxon>Vertebrata</taxon>
        <taxon>Euteleostomi</taxon>
        <taxon>Actinopterygii</taxon>
        <taxon>Neopterygii</taxon>
        <taxon>Teleostei</taxon>
        <taxon>Protacanthopterygii</taxon>
        <taxon>Salmoniformes</taxon>
        <taxon>Salmonidae</taxon>
        <taxon>Salmoninae</taxon>
        <taxon>Hucho</taxon>
    </lineage>
</organism>
<dbReference type="InterPro" id="IPR039430">
    <property type="entry name" value="Thymidylate_kin-like_dom"/>
</dbReference>
<evidence type="ECO:0000259" key="9">
    <source>
        <dbReference type="Pfam" id="PF02223"/>
    </source>
</evidence>
<keyword evidence="4" id="KW-0545">Nucleotide biosynthesis</keyword>
<evidence type="ECO:0000256" key="2">
    <source>
        <dbReference type="ARBA" id="ARBA00012980"/>
    </source>
</evidence>
<dbReference type="Proteomes" id="UP000314982">
    <property type="component" value="Unassembled WGS sequence"/>
</dbReference>
<comment type="similarity">
    <text evidence="1">Belongs to the thymidylate kinase family.</text>
</comment>
<evidence type="ECO:0000256" key="8">
    <source>
        <dbReference type="ARBA" id="ARBA00048743"/>
    </source>
</evidence>
<dbReference type="PANTHER" id="PTHR10344:SF4">
    <property type="entry name" value="UMP-CMP KINASE 2, MITOCHONDRIAL"/>
    <property type="match status" value="1"/>
</dbReference>
<dbReference type="GO" id="GO:0006233">
    <property type="term" value="P:dTDP biosynthetic process"/>
    <property type="evidence" value="ECO:0007669"/>
    <property type="project" value="InterPro"/>
</dbReference>
<evidence type="ECO:0000256" key="6">
    <source>
        <dbReference type="ARBA" id="ARBA00022777"/>
    </source>
</evidence>
<reference evidence="10" key="2">
    <citation type="submission" date="2025-08" db="UniProtKB">
        <authorList>
            <consortium name="Ensembl"/>
        </authorList>
    </citation>
    <scope>IDENTIFICATION</scope>
</reference>
<dbReference type="Gene3D" id="3.40.50.300">
    <property type="entry name" value="P-loop containing nucleotide triphosphate hydrolases"/>
    <property type="match status" value="1"/>
</dbReference>
<protein>
    <recommendedName>
        <fullName evidence="2">dTMP kinase</fullName>
        <ecNumber evidence="2">2.7.4.9</ecNumber>
    </recommendedName>
</protein>
<comment type="catalytic activity">
    <reaction evidence="8">
        <text>dTMP + ATP = dTDP + ADP</text>
        <dbReference type="Rhea" id="RHEA:13517"/>
        <dbReference type="ChEBI" id="CHEBI:30616"/>
        <dbReference type="ChEBI" id="CHEBI:58369"/>
        <dbReference type="ChEBI" id="CHEBI:63528"/>
        <dbReference type="ChEBI" id="CHEBI:456216"/>
        <dbReference type="EC" id="2.7.4.9"/>
    </reaction>
</comment>
<dbReference type="GO" id="GO:0005829">
    <property type="term" value="C:cytosol"/>
    <property type="evidence" value="ECO:0007669"/>
    <property type="project" value="TreeGrafter"/>
</dbReference>
<dbReference type="GO" id="GO:0004798">
    <property type="term" value="F:dTMP kinase activity"/>
    <property type="evidence" value="ECO:0007669"/>
    <property type="project" value="UniProtKB-EC"/>
</dbReference>
<reference evidence="10" key="3">
    <citation type="submission" date="2025-09" db="UniProtKB">
        <authorList>
            <consortium name="Ensembl"/>
        </authorList>
    </citation>
    <scope>IDENTIFICATION</scope>
</reference>
<dbReference type="STRING" id="62062.ENSHHUP00000026500"/>
<dbReference type="InterPro" id="IPR018094">
    <property type="entry name" value="Thymidylate_kinase"/>
</dbReference>
<evidence type="ECO:0000256" key="1">
    <source>
        <dbReference type="ARBA" id="ARBA00009776"/>
    </source>
</evidence>
<evidence type="ECO:0000256" key="3">
    <source>
        <dbReference type="ARBA" id="ARBA00022679"/>
    </source>
</evidence>
<dbReference type="Ensembl" id="ENSHHUT00000027545.1">
    <property type="protein sequence ID" value="ENSHHUP00000026500.1"/>
    <property type="gene ID" value="ENSHHUG00000016778.1"/>
</dbReference>
<dbReference type="GeneTree" id="ENSGT00940000154030"/>
<evidence type="ECO:0000313" key="11">
    <source>
        <dbReference type="Proteomes" id="UP000314982"/>
    </source>
</evidence>
<evidence type="ECO:0000256" key="4">
    <source>
        <dbReference type="ARBA" id="ARBA00022727"/>
    </source>
</evidence>
<keyword evidence="11" id="KW-1185">Reference proteome</keyword>
<dbReference type="NCBIfam" id="TIGR00041">
    <property type="entry name" value="DTMP_kinase"/>
    <property type="match status" value="1"/>
</dbReference>
<accession>A0A4W5LMM5</accession>